<dbReference type="CDD" id="cd03396">
    <property type="entry name" value="PAP2_like_6"/>
    <property type="match status" value="1"/>
</dbReference>
<keyword evidence="3" id="KW-1185">Reference proteome</keyword>
<dbReference type="EMBL" id="CP025704">
    <property type="protein sequence ID" value="AUN99068.1"/>
    <property type="molecule type" value="Genomic_DNA"/>
</dbReference>
<dbReference type="InterPro" id="IPR036938">
    <property type="entry name" value="PAP2/HPO_sf"/>
</dbReference>
<dbReference type="Proteomes" id="UP000235584">
    <property type="component" value="Chromosome"/>
</dbReference>
<proteinExistence type="predicted"/>
<dbReference type="Pfam" id="PF01569">
    <property type="entry name" value="PAP2"/>
    <property type="match status" value="1"/>
</dbReference>
<dbReference type="KEGG" id="bsto:C0V70_13335"/>
<evidence type="ECO:0000313" key="3">
    <source>
        <dbReference type="Proteomes" id="UP000235584"/>
    </source>
</evidence>
<protein>
    <recommendedName>
        <fullName evidence="1">Phosphatidic acid phosphatase type 2/haloperoxidase domain-containing protein</fullName>
    </recommendedName>
</protein>
<evidence type="ECO:0000313" key="2">
    <source>
        <dbReference type="EMBL" id="AUN99068.1"/>
    </source>
</evidence>
<organism evidence="2 3">
    <name type="scientific">Bacteriovorax stolpii</name>
    <name type="common">Bdellovibrio stolpii</name>
    <dbReference type="NCBI Taxonomy" id="960"/>
    <lineage>
        <taxon>Bacteria</taxon>
        <taxon>Pseudomonadati</taxon>
        <taxon>Bdellovibrionota</taxon>
        <taxon>Bacteriovoracia</taxon>
        <taxon>Bacteriovoracales</taxon>
        <taxon>Bacteriovoracaceae</taxon>
        <taxon>Bacteriovorax</taxon>
    </lineage>
</organism>
<evidence type="ECO:0000259" key="1">
    <source>
        <dbReference type="Pfam" id="PF01569"/>
    </source>
</evidence>
<gene>
    <name evidence="2" type="ORF">C0V70_13335</name>
</gene>
<dbReference type="RefSeq" id="WP_102244359.1">
    <property type="nucleotide sequence ID" value="NZ_CP025704.1"/>
</dbReference>
<dbReference type="AlphaFoldDB" id="A0A2K9NU94"/>
<accession>A0A2K9NU94</accession>
<feature type="domain" description="Phosphatidic acid phosphatase type 2/haloperoxidase" evidence="1">
    <location>
        <begin position="90"/>
        <end position="215"/>
    </location>
</feature>
<dbReference type="SUPFAM" id="SSF48317">
    <property type="entry name" value="Acid phosphatase/Vanadium-dependent haloperoxidase"/>
    <property type="match status" value="1"/>
</dbReference>
<name>A0A2K9NU94_BACTC</name>
<sequence length="225" mass="25824">MTFHRPQNKEPLFLIAGLTLAMVLIHNTGTDFWLAGHFFSGGKWIFRDNFFLEKILHKGGVIFSQLCLLTLIILRVRDRQDLFKKHYLNVVLISTILSIVSVFLLKRVTTFPCPWSSQPFLGGQPLLPYRMLFATDYPKGHCFPAGHSSGGYAFLSLYFAYTFIYGKRNFRTLIPGLFLGLVFGITQQLRGAHFLSHDLATMIVCIFVSWFTIWGYYSYGNKNET</sequence>
<dbReference type="Gene3D" id="1.20.144.10">
    <property type="entry name" value="Phosphatidic acid phosphatase type 2/haloperoxidase"/>
    <property type="match status" value="1"/>
</dbReference>
<reference evidence="2 3" key="1">
    <citation type="submission" date="2018-01" db="EMBL/GenBank/DDBJ databases">
        <title>Complete genome sequence of Bacteriovorax stolpii DSM12778.</title>
        <authorList>
            <person name="Tang B."/>
            <person name="Chang J."/>
        </authorList>
    </citation>
    <scope>NUCLEOTIDE SEQUENCE [LARGE SCALE GENOMIC DNA]</scope>
    <source>
        <strain evidence="2 3">DSM 12778</strain>
    </source>
</reference>
<dbReference type="OrthoDB" id="7348799at2"/>
<dbReference type="InterPro" id="IPR000326">
    <property type="entry name" value="PAP2/HPO"/>
</dbReference>